<proteinExistence type="inferred from homology"/>
<dbReference type="InterPro" id="IPR004323">
    <property type="entry name" value="Ion_tolerance_CutA"/>
</dbReference>
<sequence>MSDEVCEVFINAPEVDWLIEFTRRLVNDRLVASGNVIEPIRSIYRWQGEIYDKPEARVVLHTRSSLVPHIIDRANREHPYEVPSVVAMTFFGNPAYVQWIIDETIEP</sequence>
<organism evidence="2 3">
    <name type="scientific">Actinoplanes couchii</name>
    <dbReference type="NCBI Taxonomy" id="403638"/>
    <lineage>
        <taxon>Bacteria</taxon>
        <taxon>Bacillati</taxon>
        <taxon>Actinomycetota</taxon>
        <taxon>Actinomycetes</taxon>
        <taxon>Micromonosporales</taxon>
        <taxon>Micromonosporaceae</taxon>
        <taxon>Actinoplanes</taxon>
    </lineage>
</organism>
<dbReference type="SUPFAM" id="SSF54913">
    <property type="entry name" value="GlnB-like"/>
    <property type="match status" value="1"/>
</dbReference>
<dbReference type="Pfam" id="PF03091">
    <property type="entry name" value="CutA1"/>
    <property type="match status" value="1"/>
</dbReference>
<dbReference type="InterPro" id="IPR015867">
    <property type="entry name" value="N-reg_PII/ATP_PRibTrfase_C"/>
</dbReference>
<comment type="similarity">
    <text evidence="1">Belongs to the CutA family.</text>
</comment>
<dbReference type="PANTHER" id="PTHR23419:SF8">
    <property type="entry name" value="FI09726P"/>
    <property type="match status" value="1"/>
</dbReference>
<evidence type="ECO:0000313" key="2">
    <source>
        <dbReference type="EMBL" id="GID58355.1"/>
    </source>
</evidence>
<dbReference type="Gene3D" id="3.30.70.120">
    <property type="match status" value="1"/>
</dbReference>
<reference evidence="2 3" key="1">
    <citation type="submission" date="2021-01" db="EMBL/GenBank/DDBJ databases">
        <title>Whole genome shotgun sequence of Actinoplanes couchii NBRC 106145.</title>
        <authorList>
            <person name="Komaki H."/>
            <person name="Tamura T."/>
        </authorList>
    </citation>
    <scope>NUCLEOTIDE SEQUENCE [LARGE SCALE GENOMIC DNA]</scope>
    <source>
        <strain evidence="2 3">NBRC 106145</strain>
    </source>
</reference>
<accession>A0ABQ3XIN9</accession>
<name>A0ABQ3XIN9_9ACTN</name>
<dbReference type="InterPro" id="IPR011322">
    <property type="entry name" value="N-reg_PII-like_a/b"/>
</dbReference>
<dbReference type="PANTHER" id="PTHR23419">
    <property type="entry name" value="DIVALENT CATION TOLERANCE CUTA-RELATED"/>
    <property type="match status" value="1"/>
</dbReference>
<protein>
    <submittedName>
        <fullName evidence="2">Divalent-cation tolerance protein CutA</fullName>
    </submittedName>
</protein>
<evidence type="ECO:0000313" key="3">
    <source>
        <dbReference type="Proteomes" id="UP000612282"/>
    </source>
</evidence>
<dbReference type="Proteomes" id="UP000612282">
    <property type="component" value="Unassembled WGS sequence"/>
</dbReference>
<evidence type="ECO:0000256" key="1">
    <source>
        <dbReference type="ARBA" id="ARBA00010169"/>
    </source>
</evidence>
<dbReference type="EMBL" id="BOMG01000084">
    <property type="protein sequence ID" value="GID58355.1"/>
    <property type="molecule type" value="Genomic_DNA"/>
</dbReference>
<comment type="caution">
    <text evidence="2">The sequence shown here is derived from an EMBL/GenBank/DDBJ whole genome shotgun (WGS) entry which is preliminary data.</text>
</comment>
<gene>
    <name evidence="2" type="ORF">Aco03nite_067590</name>
</gene>
<keyword evidence="3" id="KW-1185">Reference proteome</keyword>
<dbReference type="RefSeq" id="WP_203802361.1">
    <property type="nucleotide sequence ID" value="NZ_BAAAQE010000010.1"/>
</dbReference>